<name>A0ACC2NCX6_9HYME</name>
<organism evidence="1 2">
    <name type="scientific">Eretmocerus hayati</name>
    <dbReference type="NCBI Taxonomy" id="131215"/>
    <lineage>
        <taxon>Eukaryota</taxon>
        <taxon>Metazoa</taxon>
        <taxon>Ecdysozoa</taxon>
        <taxon>Arthropoda</taxon>
        <taxon>Hexapoda</taxon>
        <taxon>Insecta</taxon>
        <taxon>Pterygota</taxon>
        <taxon>Neoptera</taxon>
        <taxon>Endopterygota</taxon>
        <taxon>Hymenoptera</taxon>
        <taxon>Apocrita</taxon>
        <taxon>Proctotrupomorpha</taxon>
        <taxon>Chalcidoidea</taxon>
        <taxon>Aphelinidae</taxon>
        <taxon>Aphelininae</taxon>
        <taxon>Eretmocerus</taxon>
    </lineage>
</organism>
<accession>A0ACC2NCX6</accession>
<evidence type="ECO:0000313" key="2">
    <source>
        <dbReference type="Proteomes" id="UP001239111"/>
    </source>
</evidence>
<evidence type="ECO:0000313" key="1">
    <source>
        <dbReference type="EMBL" id="KAJ8668995.1"/>
    </source>
</evidence>
<dbReference type="EMBL" id="CM056743">
    <property type="protein sequence ID" value="KAJ8668995.1"/>
    <property type="molecule type" value="Genomic_DNA"/>
</dbReference>
<sequence length="474" mass="53969">MNSMLRKLLPTVKSNILFGKQILNRKPWFLTSRTRIEDSYFNIAEERELMNPEYTEISNQYLGEIAKGNRTFVIQPYIKWGKDKRKNTTHELQLAEAVALVETLPHWTVVDKVCVPLLSLEKKELFGSGSLETLKTRIKCGRNVTAVFICTNTLKHAQMLELEKIFGLPVYDKYSLVIHIFRCHAKSPEAKLQVALAELPYIYRKMSELSGRVNLLEKRRLYLQARESQLKAALKKLKQHREAIRTTRKNRGFATVAVVGYTNAGKTTLIKALTGDENMEPRNYLFATLDTTAHEGLLPCKMKVLYIDTIGFIQDVPETLIEPFVATLEDAMIADVIVHVYDASHPDKVAQMDHVRQTLKSLTDGNRPIIEVANKCDLINPGELSEDELGISAANSLGIDILRHSIQKIILNETGRSIMTIRVTSGSEEMAWLYKEASVINAEADPENPQYLLLEVVTTENILHRFRHFLKHKN</sequence>
<proteinExistence type="predicted"/>
<keyword evidence="2" id="KW-1185">Reference proteome</keyword>
<reference evidence="1" key="1">
    <citation type="submission" date="2023-04" db="EMBL/GenBank/DDBJ databases">
        <title>A chromosome-level genome assembly of the parasitoid wasp Eretmocerus hayati.</title>
        <authorList>
            <person name="Zhong Y."/>
            <person name="Liu S."/>
            <person name="Liu Y."/>
        </authorList>
    </citation>
    <scope>NUCLEOTIDE SEQUENCE</scope>
    <source>
        <strain evidence="1">ZJU_SS_LIU_2023</strain>
    </source>
</reference>
<dbReference type="Proteomes" id="UP001239111">
    <property type="component" value="Chromosome 3"/>
</dbReference>
<protein>
    <submittedName>
        <fullName evidence="1">Uncharacterized protein</fullName>
    </submittedName>
</protein>
<gene>
    <name evidence="1" type="ORF">QAD02_000254</name>
</gene>
<comment type="caution">
    <text evidence="1">The sequence shown here is derived from an EMBL/GenBank/DDBJ whole genome shotgun (WGS) entry which is preliminary data.</text>
</comment>